<evidence type="ECO:0000313" key="5">
    <source>
        <dbReference type="Proteomes" id="UP000199488"/>
    </source>
</evidence>
<protein>
    <submittedName>
        <fullName evidence="4">Ferredoxin</fullName>
    </submittedName>
</protein>
<dbReference type="InterPro" id="IPR001041">
    <property type="entry name" value="2Fe-2S_ferredoxin-type"/>
</dbReference>
<dbReference type="PROSITE" id="PS51085">
    <property type="entry name" value="2FE2S_FER_2"/>
    <property type="match status" value="1"/>
</dbReference>
<reference evidence="4 5" key="1">
    <citation type="submission" date="2016-10" db="EMBL/GenBank/DDBJ databases">
        <authorList>
            <person name="de Groot N.N."/>
        </authorList>
    </citation>
    <scope>NUCLEOTIDE SEQUENCE [LARGE SCALE GENOMIC DNA]</scope>
    <source>
        <strain evidence="4 5">DSM 23126</strain>
    </source>
</reference>
<dbReference type="Pfam" id="PF00111">
    <property type="entry name" value="Fer2"/>
    <property type="match status" value="1"/>
</dbReference>
<dbReference type="InterPro" id="IPR036010">
    <property type="entry name" value="2Fe-2S_ferredoxin-like_sf"/>
</dbReference>
<dbReference type="InterPro" id="IPR012675">
    <property type="entry name" value="Beta-grasp_dom_sf"/>
</dbReference>
<feature type="domain" description="2Fe-2S ferredoxin-type" evidence="3">
    <location>
        <begin position="2"/>
        <end position="94"/>
    </location>
</feature>
<dbReference type="CDD" id="cd00207">
    <property type="entry name" value="fer2"/>
    <property type="match status" value="1"/>
</dbReference>
<dbReference type="PANTHER" id="PTHR43644:SF1">
    <property type="entry name" value="NAD(P)H-FLAVIN REDUCTASE"/>
    <property type="match status" value="1"/>
</dbReference>
<dbReference type="Gene3D" id="3.10.20.30">
    <property type="match status" value="1"/>
</dbReference>
<evidence type="ECO:0000313" key="4">
    <source>
        <dbReference type="EMBL" id="SDW58472.1"/>
    </source>
</evidence>
<gene>
    <name evidence="4" type="ORF">SAMN05421781_1843</name>
</gene>
<dbReference type="Proteomes" id="UP000199488">
    <property type="component" value="Unassembled WGS sequence"/>
</dbReference>
<accession>A0A1H2UQW8</accession>
<dbReference type="OrthoDB" id="9810588at2"/>
<keyword evidence="1" id="KW-0285">Flavoprotein</keyword>
<keyword evidence="5" id="KW-1185">Reference proteome</keyword>
<dbReference type="AlphaFoldDB" id="A0A1H2UQW8"/>
<dbReference type="PANTHER" id="PTHR43644">
    <property type="entry name" value="NA(+)-TRANSLOCATING NADH-QUINONE REDUCTASE SUBUNIT"/>
    <property type="match status" value="1"/>
</dbReference>
<keyword evidence="2" id="KW-0274">FAD</keyword>
<dbReference type="EMBL" id="FNNC01000003">
    <property type="protein sequence ID" value="SDW58472.1"/>
    <property type="molecule type" value="Genomic_DNA"/>
</dbReference>
<dbReference type="RefSeq" id="WP_091614071.1">
    <property type="nucleotide sequence ID" value="NZ_FNNC01000003.1"/>
</dbReference>
<evidence type="ECO:0000256" key="1">
    <source>
        <dbReference type="ARBA" id="ARBA00022630"/>
    </source>
</evidence>
<name>A0A1H2UQW8_9BACI</name>
<proteinExistence type="predicted"/>
<sequence length="107" mass="11720">MPTVHVKGYGTFEVEEGKKLVLALEDNGVDILHRCGGNARCTTCRCEVNEGELGPKEAPEAAILENKDITDENIRLSCQNRVYSDLTVTPVMTASNSDMEPGRRPVD</sequence>
<dbReference type="SUPFAM" id="SSF54292">
    <property type="entry name" value="2Fe-2S ferredoxin-like"/>
    <property type="match status" value="1"/>
</dbReference>
<evidence type="ECO:0000259" key="3">
    <source>
        <dbReference type="PROSITE" id="PS51085"/>
    </source>
</evidence>
<organism evidence="4 5">
    <name type="scientific">Marinococcus luteus</name>
    <dbReference type="NCBI Taxonomy" id="1122204"/>
    <lineage>
        <taxon>Bacteria</taxon>
        <taxon>Bacillati</taxon>
        <taxon>Bacillota</taxon>
        <taxon>Bacilli</taxon>
        <taxon>Bacillales</taxon>
        <taxon>Bacillaceae</taxon>
        <taxon>Marinococcus</taxon>
    </lineage>
</organism>
<dbReference type="GO" id="GO:0051536">
    <property type="term" value="F:iron-sulfur cluster binding"/>
    <property type="evidence" value="ECO:0007669"/>
    <property type="project" value="InterPro"/>
</dbReference>
<dbReference type="STRING" id="1122204.SAMN05421781_1843"/>
<evidence type="ECO:0000256" key="2">
    <source>
        <dbReference type="ARBA" id="ARBA00022827"/>
    </source>
</evidence>